<comment type="caution">
    <text evidence="3">The sequence shown here is derived from an EMBL/GenBank/DDBJ whole genome shotgun (WGS) entry which is preliminary data.</text>
</comment>
<name>A0A4Z0QHM5_9BACT</name>
<organism evidence="3 4">
    <name type="scientific">Hymenobacter metallicola</name>
    <dbReference type="NCBI Taxonomy" id="2563114"/>
    <lineage>
        <taxon>Bacteria</taxon>
        <taxon>Pseudomonadati</taxon>
        <taxon>Bacteroidota</taxon>
        <taxon>Cytophagia</taxon>
        <taxon>Cytophagales</taxon>
        <taxon>Hymenobacteraceae</taxon>
        <taxon>Hymenobacter</taxon>
    </lineage>
</organism>
<evidence type="ECO:0008006" key="5">
    <source>
        <dbReference type="Google" id="ProtNLM"/>
    </source>
</evidence>
<feature type="chain" id="PRO_5021454532" description="Nuclear transport factor 2 family protein" evidence="2">
    <location>
        <begin position="21"/>
        <end position="285"/>
    </location>
</feature>
<dbReference type="EMBL" id="SRMB01000001">
    <property type="protein sequence ID" value="TGE29205.1"/>
    <property type="molecule type" value="Genomic_DNA"/>
</dbReference>
<evidence type="ECO:0000256" key="1">
    <source>
        <dbReference type="SAM" id="MobiDB-lite"/>
    </source>
</evidence>
<dbReference type="Gene3D" id="3.10.450.50">
    <property type="match status" value="2"/>
</dbReference>
<dbReference type="RefSeq" id="WP_135393411.1">
    <property type="nucleotide sequence ID" value="NZ_SRMB01000001.1"/>
</dbReference>
<evidence type="ECO:0000313" key="4">
    <source>
        <dbReference type="Proteomes" id="UP000298471"/>
    </source>
</evidence>
<evidence type="ECO:0000256" key="2">
    <source>
        <dbReference type="SAM" id="SignalP"/>
    </source>
</evidence>
<dbReference type="Proteomes" id="UP000298471">
    <property type="component" value="Unassembled WGS sequence"/>
</dbReference>
<proteinExistence type="predicted"/>
<sequence length="285" mass="30779">MALKLPFLSAAFFLVTLRSAAQEPLQQLIAAERSFAQAAIQTTTKQAFLASMADSAIMFNNGQPELAKPGWQKRPEQPNAPKLIWGPAFASIANSTDLGYTTGPWYIEQAEGKRVAHGQFFTLWGRQPDGSFKFLLDVGVSHPAPASADLPTQVAAPSRPTPMSKRRRANLPKLDEQLSAALQDRGAGSGYAAWLSPQARLLRDAHPPLTTPAAIAPVLAADPVRRFTSQGSRVAHSGELGYTYGTYLSAQTPSDQGGYLHVWQLEARGWRLVAEVLTPTAPPKP</sequence>
<dbReference type="OrthoDB" id="1119084at2"/>
<keyword evidence="2" id="KW-0732">Signal</keyword>
<dbReference type="SUPFAM" id="SSF54427">
    <property type="entry name" value="NTF2-like"/>
    <property type="match status" value="1"/>
</dbReference>
<protein>
    <recommendedName>
        <fullName evidence="5">Nuclear transport factor 2 family protein</fullName>
    </recommendedName>
</protein>
<reference evidence="3 4" key="1">
    <citation type="submission" date="2019-04" db="EMBL/GenBank/DDBJ databases">
        <authorList>
            <person name="Feng G."/>
            <person name="Zhang J."/>
            <person name="Zhu H."/>
        </authorList>
    </citation>
    <scope>NUCLEOTIDE SEQUENCE [LARGE SCALE GENOMIC DNA]</scope>
    <source>
        <strain evidence="3 4">9PBR-1</strain>
    </source>
</reference>
<accession>A0A4Z0QHM5</accession>
<dbReference type="AlphaFoldDB" id="A0A4Z0QHM5"/>
<dbReference type="InterPro" id="IPR032710">
    <property type="entry name" value="NTF2-like_dom_sf"/>
</dbReference>
<feature type="region of interest" description="Disordered" evidence="1">
    <location>
        <begin position="146"/>
        <end position="168"/>
    </location>
</feature>
<keyword evidence="4" id="KW-1185">Reference proteome</keyword>
<gene>
    <name evidence="3" type="ORF">E5K02_07065</name>
</gene>
<feature type="signal peptide" evidence="2">
    <location>
        <begin position="1"/>
        <end position="20"/>
    </location>
</feature>
<evidence type="ECO:0000313" key="3">
    <source>
        <dbReference type="EMBL" id="TGE29205.1"/>
    </source>
</evidence>